<feature type="chain" id="PRO_5031267890" evidence="1">
    <location>
        <begin position="23"/>
        <end position="98"/>
    </location>
</feature>
<evidence type="ECO:0000256" key="1">
    <source>
        <dbReference type="SAM" id="SignalP"/>
    </source>
</evidence>
<evidence type="ECO:0000313" key="3">
    <source>
        <dbReference type="Proteomes" id="UP000565286"/>
    </source>
</evidence>
<sequence length="98" mass="10478">MKRVAVGAGVGAVLCLVTAAMAQDIEVSSLEVPNTDIENLSVPSKAKDHDGRYIVDVSGKRVRLVGPRFFPDSSREIELSGRAQSLARENARAQLASK</sequence>
<dbReference type="RefSeq" id="WP_183895105.1">
    <property type="nucleotide sequence ID" value="NZ_JACIDV010000003.1"/>
</dbReference>
<protein>
    <submittedName>
        <fullName evidence="2">Uncharacterized protein</fullName>
    </submittedName>
</protein>
<keyword evidence="1" id="KW-0732">Signal</keyword>
<feature type="signal peptide" evidence="1">
    <location>
        <begin position="1"/>
        <end position="22"/>
    </location>
</feature>
<dbReference type="EMBL" id="JACIDV010000003">
    <property type="protein sequence ID" value="MBB3945325.1"/>
    <property type="molecule type" value="Genomic_DNA"/>
</dbReference>
<comment type="caution">
    <text evidence="2">The sequence shown here is derived from an EMBL/GenBank/DDBJ whole genome shotgun (WGS) entry which is preliminary data.</text>
</comment>
<dbReference type="AlphaFoldDB" id="A0A7W6C3Z3"/>
<reference evidence="2 3" key="1">
    <citation type="submission" date="2020-08" db="EMBL/GenBank/DDBJ databases">
        <title>Genomic Encyclopedia of Type Strains, Phase IV (KMG-IV): sequencing the most valuable type-strain genomes for metagenomic binning, comparative biology and taxonomic classification.</title>
        <authorList>
            <person name="Goeker M."/>
        </authorList>
    </citation>
    <scope>NUCLEOTIDE SEQUENCE [LARGE SCALE GENOMIC DNA]</scope>
    <source>
        <strain evidence="2 3">DSM 26438</strain>
    </source>
</reference>
<proteinExistence type="predicted"/>
<gene>
    <name evidence="2" type="ORF">GGQ73_001258</name>
</gene>
<name>A0A7W6C3Z3_9HYPH</name>
<evidence type="ECO:0000313" key="2">
    <source>
        <dbReference type="EMBL" id="MBB3945325.1"/>
    </source>
</evidence>
<accession>A0A7W6C3Z3</accession>
<dbReference type="Proteomes" id="UP000565286">
    <property type="component" value="Unassembled WGS sequence"/>
</dbReference>
<organism evidence="2 3">
    <name type="scientific">Rhizobium skierniewicense</name>
    <dbReference type="NCBI Taxonomy" id="984260"/>
    <lineage>
        <taxon>Bacteria</taxon>
        <taxon>Pseudomonadati</taxon>
        <taxon>Pseudomonadota</taxon>
        <taxon>Alphaproteobacteria</taxon>
        <taxon>Hyphomicrobiales</taxon>
        <taxon>Rhizobiaceae</taxon>
        <taxon>Rhizobium/Agrobacterium group</taxon>
        <taxon>Rhizobium</taxon>
    </lineage>
</organism>
<keyword evidence="3" id="KW-1185">Reference proteome</keyword>